<dbReference type="SUPFAM" id="SSF140459">
    <property type="entry name" value="PE/PPE dimer-like"/>
    <property type="match status" value="1"/>
</dbReference>
<dbReference type="Pfam" id="PF12484">
    <property type="entry name" value="PPE-SVP"/>
    <property type="match status" value="1"/>
</dbReference>
<dbReference type="AlphaFoldDB" id="A0A498PK95"/>
<dbReference type="Gene3D" id="1.20.1260.20">
    <property type="entry name" value="PPE superfamily"/>
    <property type="match status" value="1"/>
</dbReference>
<keyword evidence="5" id="KW-1185">Reference proteome</keyword>
<dbReference type="EMBL" id="UPHP01000002">
    <property type="protein sequence ID" value="VBA31874.1"/>
    <property type="molecule type" value="Genomic_DNA"/>
</dbReference>
<organism evidence="4 5">
    <name type="scientific">Mycobacterium attenuatum</name>
    <dbReference type="NCBI Taxonomy" id="2341086"/>
    <lineage>
        <taxon>Bacteria</taxon>
        <taxon>Bacillati</taxon>
        <taxon>Actinomycetota</taxon>
        <taxon>Actinomycetes</taxon>
        <taxon>Mycobacteriales</taxon>
        <taxon>Mycobacteriaceae</taxon>
        <taxon>Mycobacterium</taxon>
    </lineage>
</organism>
<protein>
    <submittedName>
        <fullName evidence="4">Putative PPE family protein PPE51</fullName>
    </submittedName>
</protein>
<dbReference type="Proteomes" id="UP000273307">
    <property type="component" value="Unassembled WGS sequence"/>
</dbReference>
<evidence type="ECO:0000259" key="3">
    <source>
        <dbReference type="Pfam" id="PF12484"/>
    </source>
</evidence>
<comment type="similarity">
    <text evidence="1">Belongs to the mycobacterial PPE family.</text>
</comment>
<dbReference type="InterPro" id="IPR022171">
    <property type="entry name" value="PPE_C"/>
</dbReference>
<evidence type="ECO:0000259" key="2">
    <source>
        <dbReference type="Pfam" id="PF00823"/>
    </source>
</evidence>
<evidence type="ECO:0000256" key="1">
    <source>
        <dbReference type="ARBA" id="ARBA00010652"/>
    </source>
</evidence>
<feature type="domain" description="PPE" evidence="2">
    <location>
        <begin position="3"/>
        <end position="166"/>
    </location>
</feature>
<name>A0A498PK95_9MYCO</name>
<dbReference type="InterPro" id="IPR000030">
    <property type="entry name" value="PPE_dom"/>
</dbReference>
<dbReference type="Pfam" id="PF00823">
    <property type="entry name" value="PPE"/>
    <property type="match status" value="1"/>
</dbReference>
<sequence>MLDFAVLPPEINSGRMYAGDGSASLRAAAAAWEVLAADLYAMAVDYMSVVSGLAEGPWRGSVSASMATAAAPYISWLSATASRAQHAASQARVAAQAYDVALAMTVPPAAVVANRTLLSALTATNVLGQNIAVIAHTEAQYAEMWAQDAAAMYAYAATSAAASQLTPFAEPPPTTNQAGLTSQAAAVAQAVESQAETSALAQLLSRVPQALQGLASPLLAMDPPDWLDFIFVTAGPLILSSVSSCLGLAQSMASLALITAPAAKAAAEGASSLGSALVGELGSVAGASSAGAAMSASLGAARSIGALSVPASWAALPAAAPAAAAVPTSWGVVPDTAAGMPGMPGVPIAGMAGHGMGGAAPRYGFRPAVVPRPPAAG</sequence>
<evidence type="ECO:0000313" key="4">
    <source>
        <dbReference type="EMBL" id="VBA31874.1"/>
    </source>
</evidence>
<reference evidence="4 5" key="1">
    <citation type="submission" date="2018-09" db="EMBL/GenBank/DDBJ databases">
        <authorList>
            <person name="Tagini F."/>
        </authorList>
    </citation>
    <scope>NUCLEOTIDE SEQUENCE [LARGE SCALE GENOMIC DNA]</scope>
    <source>
        <strain evidence="4 5">MK136</strain>
    </source>
</reference>
<dbReference type="PANTHER" id="PTHR46766:SF1">
    <property type="entry name" value="GLUTAMINE-RICH PROTEIN 2"/>
    <property type="match status" value="1"/>
</dbReference>
<dbReference type="GO" id="GO:0052572">
    <property type="term" value="P:response to host immune response"/>
    <property type="evidence" value="ECO:0007669"/>
    <property type="project" value="TreeGrafter"/>
</dbReference>
<gene>
    <name evidence="4" type="ORF">LAUMK136_00137</name>
</gene>
<feature type="domain" description="PPE family C-terminal" evidence="3">
    <location>
        <begin position="295"/>
        <end position="373"/>
    </location>
</feature>
<accession>A0A498PK95</accession>
<dbReference type="RefSeq" id="WP_280177860.1">
    <property type="nucleotide sequence ID" value="NZ_UPHP01000002.1"/>
</dbReference>
<dbReference type="InterPro" id="IPR038332">
    <property type="entry name" value="PPE_sf"/>
</dbReference>
<proteinExistence type="inferred from homology"/>
<evidence type="ECO:0000313" key="5">
    <source>
        <dbReference type="Proteomes" id="UP000273307"/>
    </source>
</evidence>
<dbReference type="PANTHER" id="PTHR46766">
    <property type="entry name" value="GLUTAMINE-RICH PROTEIN 2"/>
    <property type="match status" value="1"/>
</dbReference>